<dbReference type="InterPro" id="IPR008538">
    <property type="entry name" value="Uma2"/>
</dbReference>
<dbReference type="PANTHER" id="PTHR36558">
    <property type="entry name" value="GLR1098 PROTEIN"/>
    <property type="match status" value="1"/>
</dbReference>
<protein>
    <recommendedName>
        <fullName evidence="1">Putative restriction endonuclease domain-containing protein</fullName>
    </recommendedName>
</protein>
<feature type="domain" description="Putative restriction endonuclease" evidence="1">
    <location>
        <begin position="11"/>
        <end position="174"/>
    </location>
</feature>
<dbReference type="SUPFAM" id="SSF52980">
    <property type="entry name" value="Restriction endonuclease-like"/>
    <property type="match status" value="1"/>
</dbReference>
<dbReference type="Gene3D" id="3.90.1570.10">
    <property type="entry name" value="tt1808, chain A"/>
    <property type="match status" value="1"/>
</dbReference>
<dbReference type="InterPro" id="IPR011335">
    <property type="entry name" value="Restrct_endonuc-II-like"/>
</dbReference>
<dbReference type="Proteomes" id="UP000006062">
    <property type="component" value="Chromosome"/>
</dbReference>
<dbReference type="HOGENOM" id="CLU_076312_6_0_6"/>
<dbReference type="STRING" id="765911.Thivi_4313"/>
<gene>
    <name evidence="2" type="ordered locus">Thivi_4313</name>
</gene>
<sequence>MSLQPKAAYNFDDYLAVEREAIDEKHEYVAGHVYAMTGASYNHNLITANLVRRLGNQLDAGPCTVLSNDMRVRVETADASTYPDIVALCDEPAFHDERSDVLTNPILLIEVLSPSTEGYDRGGKFAIYRALPSLRQYVLVAQDRYSVDVFTRRDDDRWVLTAYSDPDDLIRFDAIECAVPMAEIYARVRFEPEETRGHAG</sequence>
<name>I3YGK6_THIV6</name>
<dbReference type="CDD" id="cd06260">
    <property type="entry name" value="DUF820-like"/>
    <property type="match status" value="1"/>
</dbReference>
<dbReference type="AlphaFoldDB" id="I3YGK6"/>
<organism evidence="2 3">
    <name type="scientific">Thiocystis violascens (strain ATCC 17096 / DSM 198 / 6111)</name>
    <name type="common">Chromatium violascens</name>
    <dbReference type="NCBI Taxonomy" id="765911"/>
    <lineage>
        <taxon>Bacteria</taxon>
        <taxon>Pseudomonadati</taxon>
        <taxon>Pseudomonadota</taxon>
        <taxon>Gammaproteobacteria</taxon>
        <taxon>Chromatiales</taxon>
        <taxon>Chromatiaceae</taxon>
        <taxon>Thiocystis</taxon>
    </lineage>
</organism>
<dbReference type="EMBL" id="CP003154">
    <property type="protein sequence ID" value="AFL76124.1"/>
    <property type="molecule type" value="Genomic_DNA"/>
</dbReference>
<dbReference type="RefSeq" id="WP_014780502.1">
    <property type="nucleotide sequence ID" value="NC_018012.1"/>
</dbReference>
<keyword evidence="3" id="KW-1185">Reference proteome</keyword>
<dbReference type="KEGG" id="tvi:Thivi_4313"/>
<dbReference type="OrthoDB" id="26750at2"/>
<dbReference type="PANTHER" id="PTHR36558:SF1">
    <property type="entry name" value="RESTRICTION ENDONUCLEASE DOMAIN-CONTAINING PROTEIN-RELATED"/>
    <property type="match status" value="1"/>
</dbReference>
<evidence type="ECO:0000313" key="3">
    <source>
        <dbReference type="Proteomes" id="UP000006062"/>
    </source>
</evidence>
<evidence type="ECO:0000259" key="1">
    <source>
        <dbReference type="Pfam" id="PF05685"/>
    </source>
</evidence>
<dbReference type="Pfam" id="PF05685">
    <property type="entry name" value="Uma2"/>
    <property type="match status" value="1"/>
</dbReference>
<dbReference type="InterPro" id="IPR012296">
    <property type="entry name" value="Nuclease_put_TT1808"/>
</dbReference>
<evidence type="ECO:0000313" key="2">
    <source>
        <dbReference type="EMBL" id="AFL76124.1"/>
    </source>
</evidence>
<accession>I3YGK6</accession>
<dbReference type="eggNOG" id="COG4636">
    <property type="taxonomic scope" value="Bacteria"/>
</dbReference>
<reference evidence="2 3" key="1">
    <citation type="submission" date="2012-06" db="EMBL/GenBank/DDBJ databases">
        <title>Complete sequence of Thiocystis violascens DSM 198.</title>
        <authorList>
            <consortium name="US DOE Joint Genome Institute"/>
            <person name="Lucas S."/>
            <person name="Han J."/>
            <person name="Lapidus A."/>
            <person name="Cheng J.-F."/>
            <person name="Goodwin L."/>
            <person name="Pitluck S."/>
            <person name="Peters L."/>
            <person name="Ovchinnikova G."/>
            <person name="Teshima H."/>
            <person name="Detter J.C."/>
            <person name="Han C."/>
            <person name="Tapia R."/>
            <person name="Land M."/>
            <person name="Hauser L."/>
            <person name="Kyrpides N."/>
            <person name="Ivanova N."/>
            <person name="Pagani I."/>
            <person name="Vogl K."/>
            <person name="Liu Z."/>
            <person name="Frigaard N.-U."/>
            <person name="Bryant D."/>
            <person name="Woyke T."/>
        </authorList>
    </citation>
    <scope>NUCLEOTIDE SEQUENCE [LARGE SCALE GENOMIC DNA]</scope>
    <source>
        <strain evidence="3">ATCC 17096 / DSM 198 / 6111</strain>
    </source>
</reference>
<proteinExistence type="predicted"/>